<dbReference type="InterPro" id="IPR052536">
    <property type="entry name" value="ABC-4_Integral_Memb_Prot"/>
</dbReference>
<dbReference type="PANTHER" id="PTHR46795:SF3">
    <property type="entry name" value="ABC TRANSPORTER PERMEASE"/>
    <property type="match status" value="1"/>
</dbReference>
<keyword evidence="4 6" id="KW-1133">Transmembrane helix</keyword>
<evidence type="ECO:0000313" key="8">
    <source>
        <dbReference type="EMBL" id="EFU63195.1"/>
    </source>
</evidence>
<evidence type="ECO:0000256" key="2">
    <source>
        <dbReference type="ARBA" id="ARBA00022475"/>
    </source>
</evidence>
<evidence type="ECO:0000256" key="3">
    <source>
        <dbReference type="ARBA" id="ARBA00022692"/>
    </source>
</evidence>
<dbReference type="eggNOG" id="COG0577">
    <property type="taxonomic scope" value="Bacteria"/>
</dbReference>
<evidence type="ECO:0000259" key="7">
    <source>
        <dbReference type="Pfam" id="PF02687"/>
    </source>
</evidence>
<organism evidence="8 9">
    <name type="scientific">Streptococcus oralis ATCC 49296</name>
    <dbReference type="NCBI Taxonomy" id="888049"/>
    <lineage>
        <taxon>Bacteria</taxon>
        <taxon>Bacillati</taxon>
        <taxon>Bacillota</taxon>
        <taxon>Bacilli</taxon>
        <taxon>Lactobacillales</taxon>
        <taxon>Streptococcaceae</taxon>
        <taxon>Streptococcus</taxon>
    </lineage>
</organism>
<evidence type="ECO:0000256" key="1">
    <source>
        <dbReference type="ARBA" id="ARBA00004651"/>
    </source>
</evidence>
<feature type="transmembrane region" description="Helical" evidence="6">
    <location>
        <begin position="547"/>
        <end position="577"/>
    </location>
</feature>
<accession>E6KMB6</accession>
<feature type="domain" description="ABC3 transporter permease C-terminal" evidence="7">
    <location>
        <begin position="66"/>
        <end position="186"/>
    </location>
</feature>
<feature type="transmembrane region" description="Helical" evidence="6">
    <location>
        <begin position="119"/>
        <end position="139"/>
    </location>
</feature>
<dbReference type="GO" id="GO:0005886">
    <property type="term" value="C:plasma membrane"/>
    <property type="evidence" value="ECO:0007669"/>
    <property type="project" value="UniProtKB-SubCell"/>
</dbReference>
<feature type="transmembrane region" description="Helical" evidence="6">
    <location>
        <begin position="159"/>
        <end position="180"/>
    </location>
</feature>
<evidence type="ECO:0000256" key="6">
    <source>
        <dbReference type="SAM" id="Phobius"/>
    </source>
</evidence>
<dbReference type="Pfam" id="PF02687">
    <property type="entry name" value="FtsX"/>
    <property type="match status" value="1"/>
</dbReference>
<comment type="caution">
    <text evidence="8">The sequence shown here is derived from an EMBL/GenBank/DDBJ whole genome shotgun (WGS) entry which is preliminary data.</text>
</comment>
<sequence>MAMFSKLVSRNSKRDRKNNGLYFSSMILSIISFYIILSLSHQDVMIFLKQIESDAVNKLFSMIPILYVATLFILFFLVYFASSMQMERRKHEFGVYLTLGMRRSKLFLLLLLEDLRNSVLALGIGLPISILISELISLITAKIVGLGIIEHQFSLSTTALLYTVIGFLAVKLVVFVLLSAKTANKEIGDLLAYSPSGMKKLLPKGVYLLASVLGMLLLGTAYYLGMSGRAWENVITMGITVLLGTLGTILLFFGMRLFIDILVNLGSNRKLHTYNFRQIQELVIQRSTILAICSLLIFSALCLFGAGVAIASGNSCNQTHVLDYTFRDSKQESDENIDVNTVKKELEAEGLASQFSKILQIKVGKPKENESVSFEEIINELKKQKGSKNKEILLQRFKQSTTSHLIPVSEYNELRKAANLPPLELTSKEAYLYMGKDFLPDENLVNSVLKTNPQINVMGNDIKLIGEVQSLPIVTDREITLSVALIVTDEVFMNYTDGHYSNYVSGILAPELVKEKGLMRAISDTNEKLNQTSLGYESYIQNMGRQLFYIISASYITIYLAIIFLVVANTIIGVQFLMGQRQSYRRYQTLIHLGANYETLCKSSEKQINWYFGLPIALALLSSSFGVSSLLTGIVPASARMVMVQKFITAMLIVLLLAGFEVIYIRIVKKNSNKYLLSLMEPKRDE</sequence>
<gene>
    <name evidence="8" type="ORF">HMPREF8578_1335</name>
</gene>
<feature type="transmembrane region" description="Helical" evidence="6">
    <location>
        <begin position="21"/>
        <end position="39"/>
    </location>
</feature>
<evidence type="ECO:0000256" key="4">
    <source>
        <dbReference type="ARBA" id="ARBA00022989"/>
    </source>
</evidence>
<keyword evidence="5 6" id="KW-0472">Membrane</keyword>
<evidence type="ECO:0000313" key="9">
    <source>
        <dbReference type="Proteomes" id="UP000004500"/>
    </source>
</evidence>
<proteinExistence type="predicted"/>
<dbReference type="PANTHER" id="PTHR46795">
    <property type="entry name" value="ABC TRANSPORTER PERMEASE-RELATED-RELATED"/>
    <property type="match status" value="1"/>
</dbReference>
<dbReference type="HOGENOM" id="CLU_022800_1_1_9"/>
<evidence type="ECO:0000256" key="5">
    <source>
        <dbReference type="ARBA" id="ARBA00023136"/>
    </source>
</evidence>
<feature type="transmembrane region" description="Helical" evidence="6">
    <location>
        <begin position="647"/>
        <end position="667"/>
    </location>
</feature>
<dbReference type="Proteomes" id="UP000004500">
    <property type="component" value="Unassembled WGS sequence"/>
</dbReference>
<protein>
    <submittedName>
        <fullName evidence="8">Efflux ABC transporter, permease protein</fullName>
    </submittedName>
</protein>
<comment type="subcellular location">
    <subcellularLocation>
        <location evidence="1">Cell membrane</location>
        <topology evidence="1">Multi-pass membrane protein</topology>
    </subcellularLocation>
</comment>
<feature type="transmembrane region" description="Helical" evidence="6">
    <location>
        <begin position="289"/>
        <end position="311"/>
    </location>
</feature>
<feature type="transmembrane region" description="Helical" evidence="6">
    <location>
        <begin position="235"/>
        <end position="259"/>
    </location>
</feature>
<dbReference type="EMBL" id="AEPO01000012">
    <property type="protein sequence ID" value="EFU63195.1"/>
    <property type="molecule type" value="Genomic_DNA"/>
</dbReference>
<name>E6KMB6_STROR</name>
<feature type="transmembrane region" description="Helical" evidence="6">
    <location>
        <begin position="201"/>
        <end position="223"/>
    </location>
</feature>
<feature type="transmembrane region" description="Helical" evidence="6">
    <location>
        <begin position="59"/>
        <end position="81"/>
    </location>
</feature>
<reference evidence="8 9" key="1">
    <citation type="submission" date="2010-11" db="EMBL/GenBank/DDBJ databases">
        <authorList>
            <person name="Muzny D."/>
            <person name="Qin X."/>
            <person name="Deng J."/>
            <person name="Jiang H."/>
            <person name="Liu Y."/>
            <person name="Qu J."/>
            <person name="Song X.-Z."/>
            <person name="Zhang L."/>
            <person name="Thornton R."/>
            <person name="Coyle M."/>
            <person name="Francisco L."/>
            <person name="Jackson L."/>
            <person name="Javaid M."/>
            <person name="Korchina V."/>
            <person name="Kovar C."/>
            <person name="Mata R."/>
            <person name="Mathew T."/>
            <person name="Ngo R."/>
            <person name="Nguyen L."/>
            <person name="Nguyen N."/>
            <person name="Okwuonu G."/>
            <person name="Ongeri F."/>
            <person name="Pham C."/>
            <person name="Simmons D."/>
            <person name="Wilczek-Boney K."/>
            <person name="Hale W."/>
            <person name="Jakkamsetti A."/>
            <person name="Pham P."/>
            <person name="Ruth R."/>
            <person name="San Lucas F."/>
            <person name="Warren J."/>
            <person name="Zhang J."/>
            <person name="Zhao Z."/>
            <person name="Zhou C."/>
            <person name="Zhu D."/>
            <person name="Lee S."/>
            <person name="Bess C."/>
            <person name="Blankenburg K."/>
            <person name="Forbes L."/>
            <person name="Fu Q."/>
            <person name="Gubbala S."/>
            <person name="Hirani K."/>
            <person name="Jayaseelan J.C."/>
            <person name="Lara F."/>
            <person name="Munidasa M."/>
            <person name="Palculict T."/>
            <person name="Patil S."/>
            <person name="Pu L.-L."/>
            <person name="Saada N."/>
            <person name="Tang L."/>
            <person name="Weissenberger G."/>
            <person name="Zhu Y."/>
            <person name="Hemphill L."/>
            <person name="Shang Y."/>
            <person name="Youmans B."/>
            <person name="Ayvaz T."/>
            <person name="Ross M."/>
            <person name="Santibanez J."/>
            <person name="Aqrawi P."/>
            <person name="Gross S."/>
            <person name="Joshi V."/>
            <person name="Fowler G."/>
            <person name="Nazareth L."/>
            <person name="Reid J."/>
            <person name="Worley K."/>
            <person name="Petrosino J."/>
            <person name="Highlander S."/>
            <person name="Gibbs R."/>
        </authorList>
    </citation>
    <scope>NUCLEOTIDE SEQUENCE [LARGE SCALE GENOMIC DNA]</scope>
    <source>
        <strain evidence="8 9">ATCC 49296</strain>
    </source>
</reference>
<keyword evidence="2" id="KW-1003">Cell membrane</keyword>
<keyword evidence="3 6" id="KW-0812">Transmembrane</keyword>
<dbReference type="AlphaFoldDB" id="E6KMB6"/>
<dbReference type="InterPro" id="IPR003838">
    <property type="entry name" value="ABC3_permease_C"/>
</dbReference>
<feature type="transmembrane region" description="Helical" evidence="6">
    <location>
        <begin position="610"/>
        <end position="635"/>
    </location>
</feature>